<evidence type="ECO:0008006" key="4">
    <source>
        <dbReference type="Google" id="ProtNLM"/>
    </source>
</evidence>
<reference evidence="3" key="1">
    <citation type="submission" date="2017-05" db="EMBL/GenBank/DDBJ databases">
        <title>Complete and WGS of Bordetella genogroups.</title>
        <authorList>
            <person name="Spilker T."/>
            <person name="Lipuma J."/>
        </authorList>
    </citation>
    <scope>NUCLEOTIDE SEQUENCE [LARGE SCALE GENOMIC DNA]</scope>
    <source>
        <strain evidence="3">AU8256</strain>
    </source>
</reference>
<proteinExistence type="predicted"/>
<keyword evidence="3" id="KW-1185">Reference proteome</keyword>
<feature type="transmembrane region" description="Helical" evidence="1">
    <location>
        <begin position="65"/>
        <end position="90"/>
    </location>
</feature>
<evidence type="ECO:0000313" key="3">
    <source>
        <dbReference type="Proteomes" id="UP000215633"/>
    </source>
</evidence>
<dbReference type="RefSeq" id="WP_094807512.1">
    <property type="nucleotide sequence ID" value="NZ_NEVT01000007.1"/>
</dbReference>
<feature type="transmembrane region" description="Helical" evidence="1">
    <location>
        <begin position="102"/>
        <end position="121"/>
    </location>
</feature>
<organism evidence="2 3">
    <name type="scientific">Bordetella genomosp. 2</name>
    <dbReference type="NCBI Taxonomy" id="1983456"/>
    <lineage>
        <taxon>Bacteria</taxon>
        <taxon>Pseudomonadati</taxon>
        <taxon>Pseudomonadota</taxon>
        <taxon>Betaproteobacteria</taxon>
        <taxon>Burkholderiales</taxon>
        <taxon>Alcaligenaceae</taxon>
        <taxon>Bordetella</taxon>
    </lineage>
</organism>
<keyword evidence="1" id="KW-1133">Transmembrane helix</keyword>
<protein>
    <recommendedName>
        <fullName evidence="4">Metal-binding protein</fullName>
    </recommendedName>
</protein>
<evidence type="ECO:0000313" key="2">
    <source>
        <dbReference type="EMBL" id="OZI73810.1"/>
    </source>
</evidence>
<gene>
    <name evidence="2" type="ORF">CAL24_18385</name>
</gene>
<dbReference type="InterPro" id="IPR018688">
    <property type="entry name" value="PpoB2-like"/>
</dbReference>
<feature type="transmembrane region" description="Helical" evidence="1">
    <location>
        <begin position="197"/>
        <end position="218"/>
    </location>
</feature>
<keyword evidence="1" id="KW-0812">Transmembrane</keyword>
<comment type="caution">
    <text evidence="2">The sequence shown here is derived from an EMBL/GenBank/DDBJ whole genome shotgun (WGS) entry which is preliminary data.</text>
</comment>
<dbReference type="Proteomes" id="UP000215633">
    <property type="component" value="Unassembled WGS sequence"/>
</dbReference>
<keyword evidence="1" id="KW-0472">Membrane</keyword>
<accession>A0A261VJN4</accession>
<feature type="transmembrane region" description="Helical" evidence="1">
    <location>
        <begin position="28"/>
        <end position="53"/>
    </location>
</feature>
<dbReference type="AlphaFoldDB" id="A0A261VJN4"/>
<sequence length="220" mass="23106">MFDALPVCGDRLAWTMWLPLPGQTWPGAALSFAAMWLAMMAAMMLPVLLPALWRHRLAAGPARQAWWMGQAGLAYLSVWALAGLAVYPLGAAWATEQLARPALLQATPLLGALALLAAGALQFSAWKARHLAGCRQAPRHGRDAGWRHGLRLGRHCAGSCAGPMTALLAFDMMDPAAMAAVTAAVMLERLAPDSLRAARGLGIAAIGGGLYLLARAVAPG</sequence>
<dbReference type="Pfam" id="PF09948">
    <property type="entry name" value="PpoB2"/>
    <property type="match status" value="1"/>
</dbReference>
<evidence type="ECO:0000256" key="1">
    <source>
        <dbReference type="SAM" id="Phobius"/>
    </source>
</evidence>
<dbReference type="EMBL" id="NEVT01000007">
    <property type="protein sequence ID" value="OZI73810.1"/>
    <property type="molecule type" value="Genomic_DNA"/>
</dbReference>
<name>A0A261VJN4_9BORD</name>